<dbReference type="RefSeq" id="WP_241035175.1">
    <property type="nucleotide sequence ID" value="NZ_BAAAJF010000018.1"/>
</dbReference>
<keyword evidence="1" id="KW-1133">Transmembrane helix</keyword>
<sequence length="94" mass="10500">METTLASQADDLHTIVTFLLVRGLIIAAVVVGLIALLIIVFLLVRRAGRLRKAKQMVRPIARAMGRRTGAVGAVSRYADRYLDEDARDARDRRR</sequence>
<reference evidence="2 3" key="1">
    <citation type="submission" date="2022-03" db="EMBL/GenBank/DDBJ databases">
        <title>Pseudonocardia alaer sp. nov., a novel actinomycete isolated from reed forest soil.</title>
        <authorList>
            <person name="Wang L."/>
        </authorList>
    </citation>
    <scope>NUCLEOTIDE SEQUENCE [LARGE SCALE GENOMIC DNA]</scope>
    <source>
        <strain evidence="2 3">Y-16303</strain>
    </source>
</reference>
<keyword evidence="1" id="KW-0812">Transmembrane</keyword>
<organism evidence="2 3">
    <name type="scientific">Pseudonocardia alaniniphila</name>
    <dbReference type="NCBI Taxonomy" id="75291"/>
    <lineage>
        <taxon>Bacteria</taxon>
        <taxon>Bacillati</taxon>
        <taxon>Actinomycetota</taxon>
        <taxon>Actinomycetes</taxon>
        <taxon>Pseudonocardiales</taxon>
        <taxon>Pseudonocardiaceae</taxon>
        <taxon>Pseudonocardia</taxon>
    </lineage>
</organism>
<dbReference type="Proteomes" id="UP001299970">
    <property type="component" value="Unassembled WGS sequence"/>
</dbReference>
<feature type="transmembrane region" description="Helical" evidence="1">
    <location>
        <begin position="20"/>
        <end position="44"/>
    </location>
</feature>
<evidence type="ECO:0000256" key="1">
    <source>
        <dbReference type="SAM" id="Phobius"/>
    </source>
</evidence>
<name>A0ABS9T9P4_9PSEU</name>
<keyword evidence="3" id="KW-1185">Reference proteome</keyword>
<evidence type="ECO:0000313" key="3">
    <source>
        <dbReference type="Proteomes" id="UP001299970"/>
    </source>
</evidence>
<proteinExistence type="predicted"/>
<gene>
    <name evidence="2" type="ORF">MMF94_05555</name>
</gene>
<accession>A0ABS9T9P4</accession>
<protein>
    <submittedName>
        <fullName evidence="2">Uncharacterized protein</fullName>
    </submittedName>
</protein>
<dbReference type="EMBL" id="JAKXMK010000004">
    <property type="protein sequence ID" value="MCH6165143.1"/>
    <property type="molecule type" value="Genomic_DNA"/>
</dbReference>
<keyword evidence="1" id="KW-0472">Membrane</keyword>
<comment type="caution">
    <text evidence="2">The sequence shown here is derived from an EMBL/GenBank/DDBJ whole genome shotgun (WGS) entry which is preliminary data.</text>
</comment>
<evidence type="ECO:0000313" key="2">
    <source>
        <dbReference type="EMBL" id="MCH6165143.1"/>
    </source>
</evidence>